<evidence type="ECO:0000313" key="2">
    <source>
        <dbReference type="EMBL" id="CAB1453699.1"/>
    </source>
</evidence>
<accession>A0A9N7VQ89</accession>
<feature type="compositionally biased region" description="Basic and acidic residues" evidence="1">
    <location>
        <begin position="95"/>
        <end position="124"/>
    </location>
</feature>
<feature type="region of interest" description="Disordered" evidence="1">
    <location>
        <begin position="67"/>
        <end position="124"/>
    </location>
</feature>
<proteinExistence type="predicted"/>
<reference evidence="2" key="1">
    <citation type="submission" date="2020-03" db="EMBL/GenBank/DDBJ databases">
        <authorList>
            <person name="Weist P."/>
        </authorList>
    </citation>
    <scope>NUCLEOTIDE SEQUENCE</scope>
</reference>
<dbReference type="Proteomes" id="UP001153269">
    <property type="component" value="Unassembled WGS sequence"/>
</dbReference>
<gene>
    <name evidence="2" type="ORF">PLEPLA_LOCUS41455</name>
</gene>
<evidence type="ECO:0000256" key="1">
    <source>
        <dbReference type="SAM" id="MobiDB-lite"/>
    </source>
</evidence>
<keyword evidence="3" id="KW-1185">Reference proteome</keyword>
<feature type="compositionally biased region" description="Basic and acidic residues" evidence="1">
    <location>
        <begin position="69"/>
        <end position="88"/>
    </location>
</feature>
<dbReference type="EMBL" id="CADEAL010004180">
    <property type="protein sequence ID" value="CAB1453699.1"/>
    <property type="molecule type" value="Genomic_DNA"/>
</dbReference>
<organism evidence="2 3">
    <name type="scientific">Pleuronectes platessa</name>
    <name type="common">European plaice</name>
    <dbReference type="NCBI Taxonomy" id="8262"/>
    <lineage>
        <taxon>Eukaryota</taxon>
        <taxon>Metazoa</taxon>
        <taxon>Chordata</taxon>
        <taxon>Craniata</taxon>
        <taxon>Vertebrata</taxon>
        <taxon>Euteleostomi</taxon>
        <taxon>Actinopterygii</taxon>
        <taxon>Neopterygii</taxon>
        <taxon>Teleostei</taxon>
        <taxon>Neoteleostei</taxon>
        <taxon>Acanthomorphata</taxon>
        <taxon>Carangaria</taxon>
        <taxon>Pleuronectiformes</taxon>
        <taxon>Pleuronectoidei</taxon>
        <taxon>Pleuronectidae</taxon>
        <taxon>Pleuronectes</taxon>
    </lineage>
</organism>
<sequence>MSASDCAFVCIVLQPSGCRAKWSVSEEGHPLGVVFGTNTAAAFPLLYPSVGFGPLLWTTAPIWPGFSKHALEQKTGEERKKRRGEREERKKRRCQERTKRGEERRGEEIREEERRKIGEEKERR</sequence>
<evidence type="ECO:0000313" key="3">
    <source>
        <dbReference type="Proteomes" id="UP001153269"/>
    </source>
</evidence>
<comment type="caution">
    <text evidence="2">The sequence shown here is derived from an EMBL/GenBank/DDBJ whole genome shotgun (WGS) entry which is preliminary data.</text>
</comment>
<name>A0A9N7VQ89_PLEPL</name>
<dbReference type="AlphaFoldDB" id="A0A9N7VQ89"/>
<protein>
    <submittedName>
        <fullName evidence="2">Uncharacterized protein</fullName>
    </submittedName>
</protein>